<dbReference type="Proteomes" id="UP000660862">
    <property type="component" value="Unassembled WGS sequence"/>
</dbReference>
<dbReference type="RefSeq" id="WP_188508135.1">
    <property type="nucleotide sequence ID" value="NZ_BMER01000006.1"/>
</dbReference>
<protein>
    <submittedName>
        <fullName evidence="1">Uncharacterized protein</fullName>
    </submittedName>
</protein>
<accession>A0A917I1N0</accession>
<evidence type="ECO:0000313" key="1">
    <source>
        <dbReference type="EMBL" id="GGH01862.1"/>
    </source>
</evidence>
<reference evidence="1" key="1">
    <citation type="journal article" date="2014" name="Int. J. Syst. Evol. Microbiol.">
        <title>Complete genome sequence of Corynebacterium casei LMG S-19264T (=DSM 44701T), isolated from a smear-ripened cheese.</title>
        <authorList>
            <consortium name="US DOE Joint Genome Institute (JGI-PGF)"/>
            <person name="Walter F."/>
            <person name="Albersmeier A."/>
            <person name="Kalinowski J."/>
            <person name="Ruckert C."/>
        </authorList>
    </citation>
    <scope>NUCLEOTIDE SEQUENCE</scope>
    <source>
        <strain evidence="1">CGMCC 1.12195</strain>
    </source>
</reference>
<proteinExistence type="predicted"/>
<organism evidence="1 2">
    <name type="scientific">Parapedobacter pyrenivorans</name>
    <dbReference type="NCBI Taxonomy" id="1305674"/>
    <lineage>
        <taxon>Bacteria</taxon>
        <taxon>Pseudomonadati</taxon>
        <taxon>Bacteroidota</taxon>
        <taxon>Sphingobacteriia</taxon>
        <taxon>Sphingobacteriales</taxon>
        <taxon>Sphingobacteriaceae</taxon>
        <taxon>Parapedobacter</taxon>
    </lineage>
</organism>
<evidence type="ECO:0000313" key="2">
    <source>
        <dbReference type="Proteomes" id="UP000660862"/>
    </source>
</evidence>
<dbReference type="AlphaFoldDB" id="A0A917I1N0"/>
<reference evidence="1" key="2">
    <citation type="submission" date="2020-09" db="EMBL/GenBank/DDBJ databases">
        <authorList>
            <person name="Sun Q."/>
            <person name="Zhou Y."/>
        </authorList>
    </citation>
    <scope>NUCLEOTIDE SEQUENCE</scope>
    <source>
        <strain evidence="1">CGMCC 1.12195</strain>
    </source>
</reference>
<sequence>MKSICFLIGIAAITLFSCDKAPQLRLDGVPESVTQLIDDNCVCEPRIGLFKWDGRSFYVHWFIGPACNTIASIFDEQGNPAELTDDERQAFWEEKKLLKMIWVCGE</sequence>
<gene>
    <name evidence="1" type="ORF">GCM10007415_42480</name>
</gene>
<name>A0A917I1N0_9SPHI</name>
<dbReference type="PROSITE" id="PS51257">
    <property type="entry name" value="PROKAR_LIPOPROTEIN"/>
    <property type="match status" value="1"/>
</dbReference>
<comment type="caution">
    <text evidence="1">The sequence shown here is derived from an EMBL/GenBank/DDBJ whole genome shotgun (WGS) entry which is preliminary data.</text>
</comment>
<dbReference type="EMBL" id="BMER01000006">
    <property type="protein sequence ID" value="GGH01862.1"/>
    <property type="molecule type" value="Genomic_DNA"/>
</dbReference>
<keyword evidence="2" id="KW-1185">Reference proteome</keyword>